<dbReference type="HOGENOM" id="CLU_1000789_0_0_14"/>
<reference evidence="1 2" key="1">
    <citation type="journal article" date="2014" name="Genome Biol. Evol.">
        <title>Molecular evolution of the substrate utilization strategies and putative virulence factors in mosquito-associated Spiroplasma species.</title>
        <authorList>
            <person name="Chang T.H."/>
            <person name="Lo W.S."/>
            <person name="Ku C."/>
            <person name="Chen L.L."/>
            <person name="Kuo C.H."/>
        </authorList>
    </citation>
    <scope>NUCLEOTIDE SEQUENCE [LARGE SCALE GENOMIC DNA]</scope>
    <source>
        <strain evidence="1">Ar-1343</strain>
    </source>
</reference>
<keyword evidence="2" id="KW-1185">Reference proteome</keyword>
<evidence type="ECO:0000313" key="1">
    <source>
        <dbReference type="EMBL" id="AHI53555.1"/>
    </source>
</evidence>
<proteinExistence type="predicted"/>
<protein>
    <submittedName>
        <fullName evidence="1">Uncharacterized protein</fullName>
    </submittedName>
</protein>
<dbReference type="PATRIC" id="fig|1276257.3.peg.146"/>
<organism evidence="1 2">
    <name type="scientific">Spiroplasma sabaudiense Ar-1343</name>
    <dbReference type="NCBI Taxonomy" id="1276257"/>
    <lineage>
        <taxon>Bacteria</taxon>
        <taxon>Bacillati</taxon>
        <taxon>Mycoplasmatota</taxon>
        <taxon>Mollicutes</taxon>
        <taxon>Entomoplasmatales</taxon>
        <taxon>Spiroplasmataceae</taxon>
        <taxon>Spiroplasma</taxon>
    </lineage>
</organism>
<gene>
    <name evidence="1" type="ORF">SSABA_v1c01430</name>
</gene>
<dbReference type="OrthoDB" id="388693at2"/>
<dbReference type="RefSeq" id="WP_025250693.1">
    <property type="nucleotide sequence ID" value="NZ_CP006934.1"/>
</dbReference>
<accession>W6A9J3</accession>
<name>W6A9J3_9MOLU</name>
<dbReference type="AlphaFoldDB" id="W6A9J3"/>
<dbReference type="Proteomes" id="UP000019265">
    <property type="component" value="Chromosome"/>
</dbReference>
<dbReference type="KEGG" id="ssab:SSABA_v1c01430"/>
<sequence length="278" mass="33549">MDKRTWKDYEKIVEKIMDEEMLLLKLSPEFYEFPITKSIIKFWQKTPDVFKFQKFLEKKMTELSQEADSEVEDLDDFSEIIFIRIMALTTTMTVVIKNFNQKTDLFWKKRFKEINNADHNFLIHLVPRIVGNHYLQNFEFEIRNLIIPESLSSFGNRVLNRITKISQEDNIENFFEQLYELQESFEDMLESVSQTEVDISDQELNEAGLFFNWSMYVEASLYFLLLIHENLLAIEEENTKLLIQEEKYHMINREEKISELKFINNEMNYNEDYSKLKN</sequence>
<evidence type="ECO:0000313" key="2">
    <source>
        <dbReference type="Proteomes" id="UP000019265"/>
    </source>
</evidence>
<dbReference type="EMBL" id="CP006934">
    <property type="protein sequence ID" value="AHI53555.1"/>
    <property type="molecule type" value="Genomic_DNA"/>
</dbReference>
<dbReference type="STRING" id="1276257.SSABA_v1c01430"/>